<accession>A0AAV3ZZG1</accession>
<evidence type="ECO:0000313" key="1">
    <source>
        <dbReference type="EMBL" id="GFN99910.1"/>
    </source>
</evidence>
<dbReference type="AlphaFoldDB" id="A0AAV3ZZG1"/>
<keyword evidence="2" id="KW-1185">Reference proteome</keyword>
<comment type="caution">
    <text evidence="1">The sequence shown here is derived from an EMBL/GenBank/DDBJ whole genome shotgun (WGS) entry which is preliminary data.</text>
</comment>
<dbReference type="Proteomes" id="UP000735302">
    <property type="component" value="Unassembled WGS sequence"/>
</dbReference>
<dbReference type="EMBL" id="BLXT01003024">
    <property type="protein sequence ID" value="GFN99910.1"/>
    <property type="molecule type" value="Genomic_DNA"/>
</dbReference>
<name>A0AAV3ZZG1_9GAST</name>
<dbReference type="SUPFAM" id="SSF50494">
    <property type="entry name" value="Trypsin-like serine proteases"/>
    <property type="match status" value="1"/>
</dbReference>
<organism evidence="1 2">
    <name type="scientific">Plakobranchus ocellatus</name>
    <dbReference type="NCBI Taxonomy" id="259542"/>
    <lineage>
        <taxon>Eukaryota</taxon>
        <taxon>Metazoa</taxon>
        <taxon>Spiralia</taxon>
        <taxon>Lophotrochozoa</taxon>
        <taxon>Mollusca</taxon>
        <taxon>Gastropoda</taxon>
        <taxon>Heterobranchia</taxon>
        <taxon>Euthyneura</taxon>
        <taxon>Panpulmonata</taxon>
        <taxon>Sacoglossa</taxon>
        <taxon>Placobranchoidea</taxon>
        <taxon>Plakobranchidae</taxon>
        <taxon>Plakobranchus</taxon>
    </lineage>
</organism>
<reference evidence="1 2" key="1">
    <citation type="journal article" date="2021" name="Elife">
        <title>Chloroplast acquisition without the gene transfer in kleptoplastic sea slugs, Plakobranchus ocellatus.</title>
        <authorList>
            <person name="Maeda T."/>
            <person name="Takahashi S."/>
            <person name="Yoshida T."/>
            <person name="Shimamura S."/>
            <person name="Takaki Y."/>
            <person name="Nagai Y."/>
            <person name="Toyoda A."/>
            <person name="Suzuki Y."/>
            <person name="Arimoto A."/>
            <person name="Ishii H."/>
            <person name="Satoh N."/>
            <person name="Nishiyama T."/>
            <person name="Hasebe M."/>
            <person name="Maruyama T."/>
            <person name="Minagawa J."/>
            <person name="Obokata J."/>
            <person name="Shigenobu S."/>
        </authorList>
    </citation>
    <scope>NUCLEOTIDE SEQUENCE [LARGE SCALE GENOMIC DNA]</scope>
</reference>
<sequence length="424" mass="48145">MEVTSISGTPSKDLEHLAITEKKCSSGKQRLNFIESLNYYVSEIVATTTLLKRTVGNQFAAVKEFASPSKPDLDQDRADIVKQKRNDQGCHECEVLDSRSEAAESVYQWSACTKNHGHHKFIPVQEFCLDHLPKWCQRKFVFDMVRIMLVLTVRLRVTYTSWERPKGYSFYNHRGSDVLHTGTGFVLAVVEGKGPCQCRSCTDSSSPHQKWYQILVHSACHVVFNTEEAQHTKVDFFYDDKTSRLTSLWVTQAIATDPLADTCTLLCATHEEALAEKLYACVRKIENHSQDIKMDRLSKDLWRLCVVVSHPHGQPKYVTVGRGLKKEAQSYVYITDTCPGSSGAPVLVFIPDDDQLKMSDTGDLSFVAPHSEWLPDEELNQSGWARCFNSPFVKYLEYQNMLRDGASFDTAWKQLFASSIKFPE</sequence>
<gene>
    <name evidence="1" type="ORF">PoB_002641600</name>
</gene>
<dbReference type="InterPro" id="IPR009003">
    <property type="entry name" value="Peptidase_S1_PA"/>
</dbReference>
<protein>
    <submittedName>
        <fullName evidence="1">Uncharacterized protein</fullName>
    </submittedName>
</protein>
<proteinExistence type="predicted"/>
<evidence type="ECO:0000313" key="2">
    <source>
        <dbReference type="Proteomes" id="UP000735302"/>
    </source>
</evidence>